<name>A0AAV6R5A2_SOLSE</name>
<evidence type="ECO:0000313" key="3">
    <source>
        <dbReference type="Proteomes" id="UP000693946"/>
    </source>
</evidence>
<evidence type="ECO:0000313" key="2">
    <source>
        <dbReference type="EMBL" id="KAG7500343.1"/>
    </source>
</evidence>
<dbReference type="EMBL" id="JAGKHQ010000013">
    <property type="protein sequence ID" value="KAG7500343.1"/>
    <property type="molecule type" value="Genomic_DNA"/>
</dbReference>
<gene>
    <name evidence="2" type="ORF">JOB18_016156</name>
</gene>
<dbReference type="EMBL" id="JAGKHQ010000013">
    <property type="protein sequence ID" value="KAG7500342.1"/>
    <property type="molecule type" value="Genomic_DNA"/>
</dbReference>
<evidence type="ECO:0008006" key="4">
    <source>
        <dbReference type="Google" id="ProtNLM"/>
    </source>
</evidence>
<sequence length="101" mass="11153">MKREPEKVTREKHGKMTEEKSNTTFSEGADPELRRCDSDTYQCLICTKKGSYAKLVAHLQGHQRSMVEYGGKGPTSPTEATRGMLSVNQCNHRGSGHAATP</sequence>
<accession>A0AAV6R5A2</accession>
<keyword evidence="3" id="KW-1185">Reference proteome</keyword>
<comment type="caution">
    <text evidence="2">The sequence shown here is derived from an EMBL/GenBank/DDBJ whole genome shotgun (WGS) entry which is preliminary data.</text>
</comment>
<feature type="compositionally biased region" description="Basic and acidic residues" evidence="1">
    <location>
        <begin position="1"/>
        <end position="21"/>
    </location>
</feature>
<reference evidence="2" key="2">
    <citation type="submission" date="2021-03" db="EMBL/GenBank/DDBJ databases">
        <authorList>
            <person name="Guerrero-Cozar I."/>
            <person name="Gomez-Garrido J."/>
            <person name="Berbel C."/>
            <person name="Martinez-Blanch J.F."/>
            <person name="Alioto T."/>
            <person name="Claros M.G."/>
            <person name="Gagnaire P.A."/>
            <person name="Manchado M."/>
        </authorList>
    </citation>
    <scope>NUCLEOTIDE SEQUENCE</scope>
    <source>
        <strain evidence="2">Sse05_10M</strain>
        <tissue evidence="2">Blood</tissue>
    </source>
</reference>
<reference evidence="2 3" key="1">
    <citation type="journal article" date="2021" name="Sci. Rep.">
        <title>Chromosome anchoring in Senegalese sole (Solea senegalensis) reveals sex-associated markers and genome rearrangements in flatfish.</title>
        <authorList>
            <person name="Guerrero-Cozar I."/>
            <person name="Gomez-Garrido J."/>
            <person name="Berbel C."/>
            <person name="Martinez-Blanch J.F."/>
            <person name="Alioto T."/>
            <person name="Claros M.G."/>
            <person name="Gagnaire P.A."/>
            <person name="Manchado M."/>
        </authorList>
    </citation>
    <scope>NUCLEOTIDE SEQUENCE [LARGE SCALE GENOMIC DNA]</scope>
    <source>
        <strain evidence="2">Sse05_10M</strain>
    </source>
</reference>
<protein>
    <recommendedName>
        <fullName evidence="4">C2H2-type domain-containing protein</fullName>
    </recommendedName>
</protein>
<dbReference type="AlphaFoldDB" id="A0AAV6R5A2"/>
<organism evidence="2 3">
    <name type="scientific">Solea senegalensis</name>
    <name type="common">Senegalese sole</name>
    <dbReference type="NCBI Taxonomy" id="28829"/>
    <lineage>
        <taxon>Eukaryota</taxon>
        <taxon>Metazoa</taxon>
        <taxon>Chordata</taxon>
        <taxon>Craniata</taxon>
        <taxon>Vertebrata</taxon>
        <taxon>Euteleostomi</taxon>
        <taxon>Actinopterygii</taxon>
        <taxon>Neopterygii</taxon>
        <taxon>Teleostei</taxon>
        <taxon>Neoteleostei</taxon>
        <taxon>Acanthomorphata</taxon>
        <taxon>Carangaria</taxon>
        <taxon>Pleuronectiformes</taxon>
        <taxon>Pleuronectoidei</taxon>
        <taxon>Soleidae</taxon>
        <taxon>Solea</taxon>
    </lineage>
</organism>
<dbReference type="Proteomes" id="UP000693946">
    <property type="component" value="Linkage Group LG20"/>
</dbReference>
<proteinExistence type="predicted"/>
<feature type="region of interest" description="Disordered" evidence="1">
    <location>
        <begin position="1"/>
        <end position="30"/>
    </location>
</feature>
<evidence type="ECO:0000256" key="1">
    <source>
        <dbReference type="SAM" id="MobiDB-lite"/>
    </source>
</evidence>